<organism evidence="3 4">
    <name type="scientific">Streptomyces sanyensis</name>
    <dbReference type="NCBI Taxonomy" id="568869"/>
    <lineage>
        <taxon>Bacteria</taxon>
        <taxon>Bacillati</taxon>
        <taxon>Actinomycetota</taxon>
        <taxon>Actinomycetes</taxon>
        <taxon>Kitasatosporales</taxon>
        <taxon>Streptomycetaceae</taxon>
        <taxon>Streptomyces</taxon>
    </lineage>
</organism>
<dbReference type="PANTHER" id="PTHR31616">
    <property type="entry name" value="TREHALASE"/>
    <property type="match status" value="1"/>
</dbReference>
<keyword evidence="4" id="KW-1185">Reference proteome</keyword>
<protein>
    <submittedName>
        <fullName evidence="3">Glycoside hydrolase family 15 protein</fullName>
    </submittedName>
</protein>
<proteinExistence type="predicted"/>
<dbReference type="PANTHER" id="PTHR31616:SF0">
    <property type="entry name" value="GLUCAN 1,4-ALPHA-GLUCOSIDASE"/>
    <property type="match status" value="1"/>
</dbReference>
<feature type="domain" description="GH15-like" evidence="1">
    <location>
        <begin position="218"/>
        <end position="586"/>
    </location>
</feature>
<comment type="caution">
    <text evidence="3">The sequence shown here is derived from an EMBL/GenBank/DDBJ whole genome shotgun (WGS) entry which is preliminary data.</text>
</comment>
<keyword evidence="3" id="KW-0378">Hydrolase</keyword>
<dbReference type="InterPro" id="IPR011613">
    <property type="entry name" value="GH15-like"/>
</dbReference>
<dbReference type="Gene3D" id="1.50.10.10">
    <property type="match status" value="1"/>
</dbReference>
<feature type="domain" description="Trehalase-like N-terminal" evidence="2">
    <location>
        <begin position="2"/>
        <end position="126"/>
    </location>
</feature>
<dbReference type="InterPro" id="IPR008928">
    <property type="entry name" value="6-hairpin_glycosidase_sf"/>
</dbReference>
<evidence type="ECO:0000313" key="3">
    <source>
        <dbReference type="EMBL" id="GAA4789278.1"/>
    </source>
</evidence>
<dbReference type="SUPFAM" id="SSF48208">
    <property type="entry name" value="Six-hairpin glycosidases"/>
    <property type="match status" value="1"/>
</dbReference>
<evidence type="ECO:0000259" key="1">
    <source>
        <dbReference type="Pfam" id="PF00723"/>
    </source>
</evidence>
<sequence length="604" mass="66362">MAGRIEDYALIGDRETAALVGRDGAIDWMCAPRFDSPACFAALLGDAGNGSWWIGPADHRPGNRRAYRGDSLVLDTVWETAKGAVRLTDFMPSRGSGPLVVRIAEGLSGRVEMGTELRLRFDSGRVVPWTWTADARTVAAVAGPDSAYLRHPPGLSVQAAKQCVSSRFTLPAGERLAFVLGWSPSHLGPDLGADPDASLARTLEHWRAFAANCRYQGPFREAVMRSLITLKALTYAPTGGIVAAVTSSLPEAVGEGRNWDYRYCWLRDSALTLSCLLRSGYREEAVAWKDWLLRAIAGEPADLQPVYGVGGQRRLPESTADWLSGYEGSVPVRFGNAAVGQLQLDVYGEVVNTVYSAMRAEVPIGRPVWSLLASFMEYLEKHWTEPDAGFWEVRGPRRHFVHSKVMSWVAADRALRMARVAGLRGHTDRWRAMRREIRAEVCRLGWDDERSTFVQAYGSRAVDASALLLPRPGFLRADDPRLLGTVEAVRLLERDGFLRRYAPGADGVRGVDGLPGDEGTFLACSLWFADALALTGRHHEAREVFERVLDVRNDVGLLSEEWDPAEHRQLGNTPQAFSHVALVNAAFALHGTRGPARRPARPGG</sequence>
<dbReference type="Pfam" id="PF19291">
    <property type="entry name" value="TREH_N"/>
    <property type="match status" value="1"/>
</dbReference>
<evidence type="ECO:0000313" key="4">
    <source>
        <dbReference type="Proteomes" id="UP001501147"/>
    </source>
</evidence>
<evidence type="ECO:0000259" key="2">
    <source>
        <dbReference type="Pfam" id="PF19291"/>
    </source>
</evidence>
<dbReference type="InterPro" id="IPR045582">
    <property type="entry name" value="Trehalase-like_N"/>
</dbReference>
<dbReference type="InterPro" id="IPR012341">
    <property type="entry name" value="6hp_glycosidase-like_sf"/>
</dbReference>
<dbReference type="EMBL" id="BAABJV010000014">
    <property type="protein sequence ID" value="GAA4789278.1"/>
    <property type="molecule type" value="Genomic_DNA"/>
</dbReference>
<gene>
    <name evidence="3" type="ORF">GCM10023329_45770</name>
</gene>
<dbReference type="RefSeq" id="WP_345615320.1">
    <property type="nucleotide sequence ID" value="NZ_BAABJV010000014.1"/>
</dbReference>
<reference evidence="4" key="1">
    <citation type="journal article" date="2019" name="Int. J. Syst. Evol. Microbiol.">
        <title>The Global Catalogue of Microorganisms (GCM) 10K type strain sequencing project: providing services to taxonomists for standard genome sequencing and annotation.</title>
        <authorList>
            <consortium name="The Broad Institute Genomics Platform"/>
            <consortium name="The Broad Institute Genome Sequencing Center for Infectious Disease"/>
            <person name="Wu L."/>
            <person name="Ma J."/>
        </authorList>
    </citation>
    <scope>NUCLEOTIDE SEQUENCE [LARGE SCALE GENOMIC DNA]</scope>
    <source>
        <strain evidence="4">JCM 18324</strain>
    </source>
</reference>
<dbReference type="Pfam" id="PF00723">
    <property type="entry name" value="Glyco_hydro_15"/>
    <property type="match status" value="1"/>
</dbReference>
<dbReference type="Proteomes" id="UP001501147">
    <property type="component" value="Unassembled WGS sequence"/>
</dbReference>
<accession>A0ABP9B508</accession>
<dbReference type="GO" id="GO:0016787">
    <property type="term" value="F:hydrolase activity"/>
    <property type="evidence" value="ECO:0007669"/>
    <property type="project" value="UniProtKB-KW"/>
</dbReference>
<name>A0ABP9B508_9ACTN</name>